<dbReference type="GeneID" id="30996463"/>
<dbReference type="EMBL" id="KV454546">
    <property type="protein sequence ID" value="ODV64769.1"/>
    <property type="molecule type" value="Genomic_DNA"/>
</dbReference>
<dbReference type="SUPFAM" id="SSF55961">
    <property type="entry name" value="Bet v1-like"/>
    <property type="match status" value="1"/>
</dbReference>
<dbReference type="PANTHER" id="PTHR40370">
    <property type="entry name" value="EXPRESSED PROTEIN"/>
    <property type="match status" value="1"/>
</dbReference>
<organism evidence="2 3">
    <name type="scientific">Hyphopichia burtonii NRRL Y-1933</name>
    <dbReference type="NCBI Taxonomy" id="984485"/>
    <lineage>
        <taxon>Eukaryota</taxon>
        <taxon>Fungi</taxon>
        <taxon>Dikarya</taxon>
        <taxon>Ascomycota</taxon>
        <taxon>Saccharomycotina</taxon>
        <taxon>Pichiomycetes</taxon>
        <taxon>Debaryomycetaceae</taxon>
        <taxon>Hyphopichia</taxon>
    </lineage>
</organism>
<evidence type="ECO:0000313" key="2">
    <source>
        <dbReference type="EMBL" id="ODV64769.1"/>
    </source>
</evidence>
<dbReference type="Proteomes" id="UP000095085">
    <property type="component" value="Unassembled WGS sequence"/>
</dbReference>
<dbReference type="Pfam" id="PF11274">
    <property type="entry name" value="DUF3074"/>
    <property type="match status" value="1"/>
</dbReference>
<dbReference type="OrthoDB" id="6423603at2759"/>
<accession>A0A1E4RBW6</accession>
<dbReference type="RefSeq" id="XP_020073836.1">
    <property type="nucleotide sequence ID" value="XM_020221914.1"/>
</dbReference>
<name>A0A1E4RBW6_9ASCO</name>
<gene>
    <name evidence="2" type="ORF">HYPBUDRAFT_154125</name>
</gene>
<evidence type="ECO:0000259" key="1">
    <source>
        <dbReference type="Pfam" id="PF11274"/>
    </source>
</evidence>
<reference evidence="3" key="1">
    <citation type="submission" date="2016-05" db="EMBL/GenBank/DDBJ databases">
        <title>Comparative genomics of biotechnologically important yeasts.</title>
        <authorList>
            <consortium name="DOE Joint Genome Institute"/>
            <person name="Riley R."/>
            <person name="Haridas S."/>
            <person name="Wolfe K.H."/>
            <person name="Lopes M.R."/>
            <person name="Hittinger C.T."/>
            <person name="Goker M."/>
            <person name="Salamov A."/>
            <person name="Wisecaver J."/>
            <person name="Long T.M."/>
            <person name="Aerts A.L."/>
            <person name="Barry K."/>
            <person name="Choi C."/>
            <person name="Clum A."/>
            <person name="Coughlan A.Y."/>
            <person name="Deshpande S."/>
            <person name="Douglass A.P."/>
            <person name="Hanson S.J."/>
            <person name="Klenk H.-P."/>
            <person name="Labutti K."/>
            <person name="Lapidus A."/>
            <person name="Lindquist E."/>
            <person name="Lipzen A."/>
            <person name="Meier-Kolthoff J.P."/>
            <person name="Ohm R.A."/>
            <person name="Otillar R.P."/>
            <person name="Pangilinan J."/>
            <person name="Peng Y."/>
            <person name="Rokas A."/>
            <person name="Rosa C.A."/>
            <person name="Scheuner C."/>
            <person name="Sibirny A.A."/>
            <person name="Slot J.C."/>
            <person name="Stielow J.B."/>
            <person name="Sun H."/>
            <person name="Kurtzman C.P."/>
            <person name="Blackwell M."/>
            <person name="Grigoriev I.V."/>
            <person name="Jeffries T.W."/>
        </authorList>
    </citation>
    <scope>NUCLEOTIDE SEQUENCE [LARGE SCALE GENOMIC DNA]</scope>
    <source>
        <strain evidence="3">NRRL Y-1933</strain>
    </source>
</reference>
<dbReference type="Gene3D" id="3.30.530.20">
    <property type="match status" value="1"/>
</dbReference>
<keyword evidence="3" id="KW-1185">Reference proteome</keyword>
<dbReference type="STRING" id="984485.A0A1E4RBW6"/>
<dbReference type="InterPro" id="IPR024500">
    <property type="entry name" value="DUF3074"/>
</dbReference>
<protein>
    <recommendedName>
        <fullName evidence="1">DUF3074 domain-containing protein</fullName>
    </recommendedName>
</protein>
<dbReference type="InterPro" id="IPR023393">
    <property type="entry name" value="START-like_dom_sf"/>
</dbReference>
<feature type="domain" description="DUF3074" evidence="1">
    <location>
        <begin position="93"/>
        <end position="239"/>
    </location>
</feature>
<proteinExistence type="predicted"/>
<dbReference type="AlphaFoldDB" id="A0A1E4RBW6"/>
<dbReference type="PANTHER" id="PTHR40370:SF1">
    <property type="entry name" value="DUF3074 DOMAIN-CONTAINING PROTEIN"/>
    <property type="match status" value="1"/>
</dbReference>
<evidence type="ECO:0000313" key="3">
    <source>
        <dbReference type="Proteomes" id="UP000095085"/>
    </source>
</evidence>
<sequence length="245" mass="28352">MNSQPLKDLSKLSSKGLLEQSREIIESMATSWNRNKSYQFRYEDQTITTQIYTKDHLNDDYWAGRITTWSDGFSKEFKQGLFSRFMKYGVGLLESLEKSHTEYEKEYIDIFYGSKLKPFELEETDPSYTSISYLAECYYNLGFPLKKRVFYELIHVLKSVDGSEAYVISLAVDPSHLTDSKSSFVHAVYTSIEKFTYQNEELSWKMCTCSDPGGLVPSYITKLSIKNAISKDVPSFLNWSRTKSV</sequence>